<protein>
    <submittedName>
        <fullName evidence="2">Uncharacterized protein</fullName>
    </submittedName>
</protein>
<feature type="region of interest" description="Disordered" evidence="1">
    <location>
        <begin position="1"/>
        <end position="186"/>
    </location>
</feature>
<gene>
    <name evidence="2" type="ORF">CYMTET_36400</name>
</gene>
<feature type="compositionally biased region" description="Low complexity" evidence="1">
    <location>
        <begin position="100"/>
        <end position="117"/>
    </location>
</feature>
<feature type="compositionally biased region" description="Basic and acidic residues" evidence="1">
    <location>
        <begin position="66"/>
        <end position="80"/>
    </location>
</feature>
<sequence length="198" mass="21013">MRHGREQGRGQGGGGWHRPGGNEERQCGRHGEEPDGAWWHPARERRGAAAEAGTGEEPRGWQPRQPAHEGRRGSARDARGRNRGVAATAAPRRRRGEGAGLSRGRAAAGRHPAGEAAMEVDVVAPPWRSDGEGRGRRREEAVRGGRGGGGRGEAERRGSEVGVDVLGRRGTGSIRDSAMVPSGTPAGPVIDYRLLNRA</sequence>
<dbReference type="EMBL" id="LGRX02023660">
    <property type="protein sequence ID" value="KAK3254385.1"/>
    <property type="molecule type" value="Genomic_DNA"/>
</dbReference>
<keyword evidence="3" id="KW-1185">Reference proteome</keyword>
<comment type="caution">
    <text evidence="2">The sequence shown here is derived from an EMBL/GenBank/DDBJ whole genome shotgun (WGS) entry which is preliminary data.</text>
</comment>
<evidence type="ECO:0000313" key="3">
    <source>
        <dbReference type="Proteomes" id="UP001190700"/>
    </source>
</evidence>
<feature type="compositionally biased region" description="Gly residues" evidence="1">
    <location>
        <begin position="9"/>
        <end position="18"/>
    </location>
</feature>
<feature type="compositionally biased region" description="Basic and acidic residues" evidence="1">
    <location>
        <begin position="129"/>
        <end position="143"/>
    </location>
</feature>
<proteinExistence type="predicted"/>
<dbReference type="Proteomes" id="UP001190700">
    <property type="component" value="Unassembled WGS sequence"/>
</dbReference>
<dbReference type="AlphaFoldDB" id="A0AAE0CI96"/>
<feature type="compositionally biased region" description="Basic and acidic residues" evidence="1">
    <location>
        <begin position="20"/>
        <end position="33"/>
    </location>
</feature>
<reference evidence="2 3" key="1">
    <citation type="journal article" date="2015" name="Genome Biol. Evol.">
        <title>Comparative Genomics of a Bacterivorous Green Alga Reveals Evolutionary Causalities and Consequences of Phago-Mixotrophic Mode of Nutrition.</title>
        <authorList>
            <person name="Burns J.A."/>
            <person name="Paasch A."/>
            <person name="Narechania A."/>
            <person name="Kim E."/>
        </authorList>
    </citation>
    <scope>NUCLEOTIDE SEQUENCE [LARGE SCALE GENOMIC DNA]</scope>
    <source>
        <strain evidence="2 3">PLY_AMNH</strain>
    </source>
</reference>
<accession>A0AAE0CI96</accession>
<name>A0AAE0CI96_9CHLO</name>
<evidence type="ECO:0000313" key="2">
    <source>
        <dbReference type="EMBL" id="KAK3254385.1"/>
    </source>
</evidence>
<organism evidence="2 3">
    <name type="scientific">Cymbomonas tetramitiformis</name>
    <dbReference type="NCBI Taxonomy" id="36881"/>
    <lineage>
        <taxon>Eukaryota</taxon>
        <taxon>Viridiplantae</taxon>
        <taxon>Chlorophyta</taxon>
        <taxon>Pyramimonadophyceae</taxon>
        <taxon>Pyramimonadales</taxon>
        <taxon>Pyramimonadaceae</taxon>
        <taxon>Cymbomonas</taxon>
    </lineage>
</organism>
<evidence type="ECO:0000256" key="1">
    <source>
        <dbReference type="SAM" id="MobiDB-lite"/>
    </source>
</evidence>